<dbReference type="Proteomes" id="UP000191901">
    <property type="component" value="Chromosome"/>
</dbReference>
<dbReference type="RefSeq" id="WP_080805286.1">
    <property type="nucleotide sequence ID" value="NZ_CP021983.2"/>
</dbReference>
<protein>
    <submittedName>
        <fullName evidence="2">Glycerophosphodiester phosphodiesterase YhdW</fullName>
        <ecNumber evidence="2">3.1.4.46</ecNumber>
    </submittedName>
</protein>
<sequence length="236" mass="26345">MDWLRQRPIAHRGFHSETAPENSLAAFRAAIAHNYPIELDIQPLADGELAVFHDETLERLTGRQGLIADQTLATIKQFKLLDTDETIPSLQDALALIRGQVPVLIETKNKGKVGPLETALLKQVSNYAGDVAIQAFNPYSLAWFKTQAPQLLRGQLAGNFAGEDLPWIQKVLLSNLLMNWASAPDFIAYDLKALPSLPTTLARRLGRRPLIAWTVRSLADYETAKRYADNIIFDPY</sequence>
<evidence type="ECO:0000313" key="2">
    <source>
        <dbReference type="EMBL" id="ASC74192.1"/>
    </source>
</evidence>
<proteinExistence type="predicted"/>
<dbReference type="PANTHER" id="PTHR46211">
    <property type="entry name" value="GLYCEROPHOSPHORYL DIESTER PHOSPHODIESTERASE"/>
    <property type="match status" value="1"/>
</dbReference>
<dbReference type="GO" id="GO:0008889">
    <property type="term" value="F:glycerophosphodiester phosphodiesterase activity"/>
    <property type="evidence" value="ECO:0007669"/>
    <property type="project" value="UniProtKB-EC"/>
</dbReference>
<dbReference type="OrthoDB" id="384721at2"/>
<gene>
    <name evidence="2" type="primary">yhdW</name>
    <name evidence="2" type="ORF">XM38_051670</name>
</gene>
<dbReference type="Pfam" id="PF03009">
    <property type="entry name" value="GDPD"/>
    <property type="match status" value="1"/>
</dbReference>
<evidence type="ECO:0000313" key="3">
    <source>
        <dbReference type="Proteomes" id="UP000191901"/>
    </source>
</evidence>
<feature type="domain" description="GP-PDE" evidence="1">
    <location>
        <begin position="6"/>
        <end position="236"/>
    </location>
</feature>
<dbReference type="PROSITE" id="PS51704">
    <property type="entry name" value="GP_PDE"/>
    <property type="match status" value="1"/>
</dbReference>
<dbReference type="Gene3D" id="3.20.20.190">
    <property type="entry name" value="Phosphatidylinositol (PI) phosphodiesterase"/>
    <property type="match status" value="1"/>
</dbReference>
<dbReference type="PANTHER" id="PTHR46211:SF1">
    <property type="entry name" value="GLYCEROPHOSPHODIESTER PHOSPHODIESTERASE, CYTOPLASMIC"/>
    <property type="match status" value="1"/>
</dbReference>
<dbReference type="GO" id="GO:0006629">
    <property type="term" value="P:lipid metabolic process"/>
    <property type="evidence" value="ECO:0007669"/>
    <property type="project" value="InterPro"/>
</dbReference>
<dbReference type="EC" id="3.1.4.46" evidence="2"/>
<accession>A0A1Z3HV97</accession>
<dbReference type="InterPro" id="IPR030395">
    <property type="entry name" value="GP_PDE_dom"/>
</dbReference>
<name>A0A1Z3HV97_9CYAN</name>
<dbReference type="STRING" id="1641165.XM38_01480"/>
<keyword evidence="3" id="KW-1185">Reference proteome</keyword>
<dbReference type="EMBL" id="CP021983">
    <property type="protein sequence ID" value="ASC74192.1"/>
    <property type="molecule type" value="Genomic_DNA"/>
</dbReference>
<reference evidence="2 3" key="1">
    <citation type="journal article" date="2016" name="Biochim. Biophys. Acta">
        <title>Characterization of red-shifted phycobilisomes isolated from the chlorophyll f-containing cyanobacterium Halomicronema hongdechloris.</title>
        <authorList>
            <person name="Li Y."/>
            <person name="Lin Y."/>
            <person name="Garvey C.J."/>
            <person name="Birch D."/>
            <person name="Corkery R.W."/>
            <person name="Loughlin P.C."/>
            <person name="Scheer H."/>
            <person name="Willows R.D."/>
            <person name="Chen M."/>
        </authorList>
    </citation>
    <scope>NUCLEOTIDE SEQUENCE [LARGE SCALE GENOMIC DNA]</scope>
    <source>
        <strain evidence="2 3">C2206</strain>
    </source>
</reference>
<dbReference type="AlphaFoldDB" id="A0A1Z3HV97"/>
<organism evidence="2 3">
    <name type="scientific">Halomicronema hongdechloris C2206</name>
    <dbReference type="NCBI Taxonomy" id="1641165"/>
    <lineage>
        <taxon>Bacteria</taxon>
        <taxon>Bacillati</taxon>
        <taxon>Cyanobacteriota</taxon>
        <taxon>Cyanophyceae</taxon>
        <taxon>Nodosilineales</taxon>
        <taxon>Nodosilineaceae</taxon>
        <taxon>Halomicronema</taxon>
    </lineage>
</organism>
<dbReference type="KEGG" id="hhg:XM38_051670"/>
<dbReference type="SUPFAM" id="SSF51695">
    <property type="entry name" value="PLC-like phosphodiesterases"/>
    <property type="match status" value="1"/>
</dbReference>
<dbReference type="InterPro" id="IPR017946">
    <property type="entry name" value="PLC-like_Pdiesterase_TIM-brl"/>
</dbReference>
<keyword evidence="2" id="KW-0378">Hydrolase</keyword>
<evidence type="ECO:0000259" key="1">
    <source>
        <dbReference type="PROSITE" id="PS51704"/>
    </source>
</evidence>